<evidence type="ECO:0000256" key="1">
    <source>
        <dbReference type="PROSITE-ProRule" id="PRU00420"/>
    </source>
</evidence>
<organism evidence="2 3">
    <name type="scientific">Enterococcus mundtii</name>
    <dbReference type="NCBI Taxonomy" id="53346"/>
    <lineage>
        <taxon>Bacteria</taxon>
        <taxon>Bacillati</taxon>
        <taxon>Bacillota</taxon>
        <taxon>Bacilli</taxon>
        <taxon>Lactobacillales</taxon>
        <taxon>Enterococcaceae</taxon>
        <taxon>Enterococcus</taxon>
    </lineage>
</organism>
<evidence type="ECO:0000313" key="3">
    <source>
        <dbReference type="Proteomes" id="UP000237934"/>
    </source>
</evidence>
<dbReference type="PANTHER" id="PTHR40398:SF1">
    <property type="entry name" value="PTS SYSTEM GLUCITOL_SORBITOL-SPECIFIC EIIA COMPONENT"/>
    <property type="match status" value="1"/>
</dbReference>
<dbReference type="Pfam" id="PF03829">
    <property type="entry name" value="PTSIIA_gutA"/>
    <property type="match status" value="1"/>
</dbReference>
<reference evidence="2 3" key="1">
    <citation type="journal article" date="2018" name="Pathog. Dis.">
        <title>Whole-genome sequencing based characterization of antimicrobial resistance in Enterococcus.</title>
        <authorList>
            <person name="Tyson G."/>
        </authorList>
    </citation>
    <scope>NUCLEOTIDE SEQUENCE [LARGE SCALE GENOMIC DNA]</scope>
    <source>
        <strain evidence="2 3">CVM N55263</strain>
    </source>
</reference>
<comment type="caution">
    <text evidence="2">The sequence shown here is derived from an EMBL/GenBank/DDBJ whole genome shotgun (WGS) entry which is preliminary data.</text>
</comment>
<dbReference type="AlphaFoldDB" id="A0A2S7RRP4"/>
<name>A0A2S7RRP4_ENTMU</name>
<dbReference type="Proteomes" id="UP000237934">
    <property type="component" value="Unassembled WGS sequence"/>
</dbReference>
<dbReference type="PANTHER" id="PTHR40398">
    <property type="entry name" value="PTS SYSTEM GLUCITOL/SORBITOL-SPECIFIC EIIA COMPONENT"/>
    <property type="match status" value="1"/>
</dbReference>
<feature type="modified residue" description="Phosphohistidine; by HPr" evidence="1">
    <location>
        <position position="40"/>
    </location>
</feature>
<evidence type="ECO:0000313" key="2">
    <source>
        <dbReference type="EMBL" id="PQF22273.1"/>
    </source>
</evidence>
<dbReference type="GO" id="GO:0005737">
    <property type="term" value="C:cytoplasm"/>
    <property type="evidence" value="ECO:0007669"/>
    <property type="project" value="InterPro"/>
</dbReference>
<proteinExistence type="predicted"/>
<protein>
    <submittedName>
        <fullName evidence="2">PTS sorbitol transporter subunit IIA</fullName>
    </submittedName>
</protein>
<dbReference type="PROSITE" id="PS51097">
    <property type="entry name" value="PTS_EIIA_TYPE_5"/>
    <property type="match status" value="1"/>
</dbReference>
<sequence length="118" mass="13198">MHKTKITEIGHIVEDFAEEFLLVLFGPEAPPELRDICVIHENVSKPENVLRKNGALTIGQNKYRILEVGSEANANYESLGHISIYFRETENNEILPGAILVEPKVFPTLGLGDEITIE</sequence>
<dbReference type="EMBL" id="PUAP01000033">
    <property type="protein sequence ID" value="PQF22273.1"/>
    <property type="molecule type" value="Genomic_DNA"/>
</dbReference>
<dbReference type="InterPro" id="IPR004716">
    <property type="entry name" value="PTS_IIA_glucitol/sorbitol-sp"/>
</dbReference>
<dbReference type="GO" id="GO:0009401">
    <property type="term" value="P:phosphoenolpyruvate-dependent sugar phosphotransferase system"/>
    <property type="evidence" value="ECO:0007669"/>
    <property type="project" value="InterPro"/>
</dbReference>
<dbReference type="Gene3D" id="2.40.33.40">
    <property type="entry name" value="Phosphotransferase system, glucitol/sorbitol-specific IIA component"/>
    <property type="match status" value="1"/>
</dbReference>
<gene>
    <name evidence="2" type="ORF">CUS89_11165</name>
</gene>
<dbReference type="RefSeq" id="WP_104872190.1">
    <property type="nucleotide sequence ID" value="NZ_PUAP01000033.1"/>
</dbReference>
<dbReference type="GO" id="GO:0008982">
    <property type="term" value="F:protein-N(PI)-phosphohistidine-sugar phosphotransferase activity"/>
    <property type="evidence" value="ECO:0007669"/>
    <property type="project" value="InterPro"/>
</dbReference>
<accession>A0A2S7RRP4</accession>
<dbReference type="InterPro" id="IPR036665">
    <property type="entry name" value="PTS_IIA_glucitol/sorbitol_sf"/>
</dbReference>
<dbReference type="SUPFAM" id="SSF141530">
    <property type="entry name" value="PTSIIA/GutA-like"/>
    <property type="match status" value="1"/>
</dbReference>
<dbReference type="GO" id="GO:0016301">
    <property type="term" value="F:kinase activity"/>
    <property type="evidence" value="ECO:0007669"/>
    <property type="project" value="TreeGrafter"/>
</dbReference>